<comment type="similarity">
    <text evidence="1">Belongs to the ABC transporter superfamily.</text>
</comment>
<dbReference type="PANTHER" id="PTHR43335">
    <property type="entry name" value="ABC TRANSPORTER, ATP-BINDING PROTEIN"/>
    <property type="match status" value="1"/>
</dbReference>
<accession>A0A0R1N7F2</accession>
<reference evidence="6 7" key="1">
    <citation type="journal article" date="2015" name="Genome Announc.">
        <title>Expanding the biotechnology potential of lactobacilli through comparative genomics of 213 strains and associated genera.</title>
        <authorList>
            <person name="Sun Z."/>
            <person name="Harris H.M."/>
            <person name="McCann A."/>
            <person name="Guo C."/>
            <person name="Argimon S."/>
            <person name="Zhang W."/>
            <person name="Yang X."/>
            <person name="Jeffery I.B."/>
            <person name="Cooney J.C."/>
            <person name="Kagawa T.F."/>
            <person name="Liu W."/>
            <person name="Song Y."/>
            <person name="Salvetti E."/>
            <person name="Wrobel A."/>
            <person name="Rasinkangas P."/>
            <person name="Parkhill J."/>
            <person name="Rea M.C."/>
            <person name="O'Sullivan O."/>
            <person name="Ritari J."/>
            <person name="Douillard F.P."/>
            <person name="Paul Ross R."/>
            <person name="Yang R."/>
            <person name="Briner A.E."/>
            <person name="Felis G.E."/>
            <person name="de Vos W.M."/>
            <person name="Barrangou R."/>
            <person name="Klaenhammer T.R."/>
            <person name="Caufield P.W."/>
            <person name="Cui Y."/>
            <person name="Zhang H."/>
            <person name="O'Toole P.W."/>
        </authorList>
    </citation>
    <scope>NUCLEOTIDE SEQUENCE [LARGE SCALE GENOMIC DNA]</scope>
    <source>
        <strain evidence="6 7">DSM 12744</strain>
    </source>
</reference>
<gene>
    <name evidence="6" type="ORF">FD09_GL002749</name>
</gene>
<keyword evidence="4 6" id="KW-0067">ATP-binding</keyword>
<keyword evidence="7" id="KW-1185">Reference proteome</keyword>
<dbReference type="PANTHER" id="PTHR43335:SF4">
    <property type="entry name" value="ABC TRANSPORTER, ATP-BINDING PROTEIN"/>
    <property type="match status" value="1"/>
</dbReference>
<proteinExistence type="inferred from homology"/>
<evidence type="ECO:0000256" key="4">
    <source>
        <dbReference type="ARBA" id="ARBA00022840"/>
    </source>
</evidence>
<dbReference type="Pfam" id="PF00005">
    <property type="entry name" value="ABC_tran"/>
    <property type="match status" value="1"/>
</dbReference>
<evidence type="ECO:0000256" key="2">
    <source>
        <dbReference type="ARBA" id="ARBA00022448"/>
    </source>
</evidence>
<feature type="domain" description="ABC transporter" evidence="5">
    <location>
        <begin position="5"/>
        <end position="221"/>
    </location>
</feature>
<sequence length="221" mass="24274">MSPLIRVTHVSKQLKKHHVLTDINFTVNTGETLGISGPNGSGKTVLLKTILGFVRPDTGTVIVNGQKIRQDILFAPHIGFSFGVEGQLDFYTGKQNLALVAAAANSSTDQSALLQLVGLDPTDKRLVKDYSLGMRQRLSVAMALVNDEPILIFDEPTNALDKKGQLDLQDLIKTLHKQGRTLLMTSHDERFLQSVTDRIVYLNEGRLAQEEDGETDAETHA</sequence>
<organism evidence="6 7">
    <name type="scientific">Schleiferilactobacillus perolens DSM 12744</name>
    <dbReference type="NCBI Taxonomy" id="1423792"/>
    <lineage>
        <taxon>Bacteria</taxon>
        <taxon>Bacillati</taxon>
        <taxon>Bacillota</taxon>
        <taxon>Bacilli</taxon>
        <taxon>Lactobacillales</taxon>
        <taxon>Lactobacillaceae</taxon>
        <taxon>Schleiferilactobacillus</taxon>
    </lineage>
</organism>
<evidence type="ECO:0000259" key="5">
    <source>
        <dbReference type="PROSITE" id="PS50893"/>
    </source>
</evidence>
<name>A0A0R1N7F2_9LACO</name>
<dbReference type="AlphaFoldDB" id="A0A0R1N7F2"/>
<evidence type="ECO:0000256" key="1">
    <source>
        <dbReference type="ARBA" id="ARBA00005417"/>
    </source>
</evidence>
<dbReference type="Proteomes" id="UP000051330">
    <property type="component" value="Unassembled WGS sequence"/>
</dbReference>
<dbReference type="SMART" id="SM00382">
    <property type="entry name" value="AAA"/>
    <property type="match status" value="1"/>
</dbReference>
<keyword evidence="2" id="KW-0813">Transport</keyword>
<dbReference type="GO" id="GO:0005524">
    <property type="term" value="F:ATP binding"/>
    <property type="evidence" value="ECO:0007669"/>
    <property type="project" value="UniProtKB-KW"/>
</dbReference>
<evidence type="ECO:0000313" key="6">
    <source>
        <dbReference type="EMBL" id="KRL12763.1"/>
    </source>
</evidence>
<dbReference type="GO" id="GO:0016887">
    <property type="term" value="F:ATP hydrolysis activity"/>
    <property type="evidence" value="ECO:0007669"/>
    <property type="project" value="InterPro"/>
</dbReference>
<dbReference type="CDD" id="cd03230">
    <property type="entry name" value="ABC_DR_subfamily_A"/>
    <property type="match status" value="1"/>
</dbReference>
<keyword evidence="3" id="KW-0547">Nucleotide-binding</keyword>
<dbReference type="SUPFAM" id="SSF52540">
    <property type="entry name" value="P-loop containing nucleoside triphosphate hydrolases"/>
    <property type="match status" value="1"/>
</dbReference>
<evidence type="ECO:0000256" key="3">
    <source>
        <dbReference type="ARBA" id="ARBA00022741"/>
    </source>
</evidence>
<protein>
    <submittedName>
        <fullName evidence="6">ABC transporter, ATP-binding protein</fullName>
    </submittedName>
</protein>
<dbReference type="InterPro" id="IPR003439">
    <property type="entry name" value="ABC_transporter-like_ATP-bd"/>
</dbReference>
<dbReference type="PROSITE" id="PS50893">
    <property type="entry name" value="ABC_TRANSPORTER_2"/>
    <property type="match status" value="1"/>
</dbReference>
<dbReference type="PROSITE" id="PS00211">
    <property type="entry name" value="ABC_TRANSPORTER_1"/>
    <property type="match status" value="1"/>
</dbReference>
<dbReference type="InterPro" id="IPR003593">
    <property type="entry name" value="AAA+_ATPase"/>
</dbReference>
<dbReference type="Gene3D" id="3.40.50.300">
    <property type="entry name" value="P-loop containing nucleotide triphosphate hydrolases"/>
    <property type="match status" value="1"/>
</dbReference>
<evidence type="ECO:0000313" key="7">
    <source>
        <dbReference type="Proteomes" id="UP000051330"/>
    </source>
</evidence>
<comment type="caution">
    <text evidence="6">The sequence shown here is derived from an EMBL/GenBank/DDBJ whole genome shotgun (WGS) entry which is preliminary data.</text>
</comment>
<dbReference type="InterPro" id="IPR017871">
    <property type="entry name" value="ABC_transporter-like_CS"/>
</dbReference>
<dbReference type="PATRIC" id="fig|1423792.3.peg.2809"/>
<dbReference type="STRING" id="1423792.FD09_GL002749"/>
<dbReference type="InterPro" id="IPR027417">
    <property type="entry name" value="P-loop_NTPase"/>
</dbReference>
<dbReference type="RefSeq" id="WP_057820336.1">
    <property type="nucleotide sequence ID" value="NZ_AZEC01000006.1"/>
</dbReference>
<dbReference type="EMBL" id="AZEC01000006">
    <property type="protein sequence ID" value="KRL12763.1"/>
    <property type="molecule type" value="Genomic_DNA"/>
</dbReference>